<dbReference type="PANTHER" id="PTHR30572:SF4">
    <property type="entry name" value="ABC TRANSPORTER PERMEASE YTRF"/>
    <property type="match status" value="1"/>
</dbReference>
<reference evidence="9" key="2">
    <citation type="journal article" date="2021" name="PeerJ">
        <title>Extensive microbial diversity within the chicken gut microbiome revealed by metagenomics and culture.</title>
        <authorList>
            <person name="Gilroy R."/>
            <person name="Ravi A."/>
            <person name="Getino M."/>
            <person name="Pursley I."/>
            <person name="Horton D.L."/>
            <person name="Alikhan N.F."/>
            <person name="Baker D."/>
            <person name="Gharbi K."/>
            <person name="Hall N."/>
            <person name="Watson M."/>
            <person name="Adriaenssens E.M."/>
            <person name="Foster-Nyarko E."/>
            <person name="Jarju S."/>
            <person name="Secka A."/>
            <person name="Antonio M."/>
            <person name="Oren A."/>
            <person name="Chaudhuri R.R."/>
            <person name="La Ragione R."/>
            <person name="Hildebrand F."/>
            <person name="Pallen M.J."/>
        </authorList>
    </citation>
    <scope>NUCLEOTIDE SEQUENCE</scope>
    <source>
        <strain evidence="9">ChiBcec15-4380</strain>
    </source>
</reference>
<feature type="transmembrane region" description="Helical" evidence="7">
    <location>
        <begin position="419"/>
        <end position="437"/>
    </location>
</feature>
<evidence type="ECO:0000256" key="6">
    <source>
        <dbReference type="ARBA" id="ARBA00038076"/>
    </source>
</evidence>
<evidence type="ECO:0000256" key="7">
    <source>
        <dbReference type="SAM" id="Phobius"/>
    </source>
</evidence>
<feature type="transmembrane region" description="Helical" evidence="7">
    <location>
        <begin position="280"/>
        <end position="300"/>
    </location>
</feature>
<keyword evidence="2" id="KW-1003">Cell membrane</keyword>
<evidence type="ECO:0000256" key="1">
    <source>
        <dbReference type="ARBA" id="ARBA00004651"/>
    </source>
</evidence>
<sequence>MNHDLFTLARQGILRRRRSSLLLFLVLLLSFAFAVMMLSVMGSMDRTNAELLKNTYGGWYGAIPDGKAEDRAFLEQRDWLDQLGESVNYGRVRVTTPVSGVGSVDETFLELGRIRLDEGRLPEQPGEIAMEADLIAALGYEPTVGQIISVPMYIPQAEDPDSFLLVSWDFVLTGVLHEYAHIWILEANAQDRLLNSAIILPEDGEAIIAEAQARADSYESGLVRPPLTSYFYTPMEGMEETLRDEVDGHLAATRSAEEDFSGCINLSAGTVYLLADYNTFYVGLILVITLLAVVAVYLLELQSDVRRIVRLRSLGASKMQLRRLLLLETVLLAVPAVALGTALGAAGTAGLLRLLVFSGSVAVVVAIPWVAVAVTVLLWVLGVAAMRMLTFQAAVRTPMTGRMSLETKQRRRVAKLQRGFAWGLTMALCLVTTYSVLKYQKPLELYTYYSGTFSYSPR</sequence>
<evidence type="ECO:0000256" key="5">
    <source>
        <dbReference type="ARBA" id="ARBA00023136"/>
    </source>
</evidence>
<keyword evidence="3 7" id="KW-0812">Transmembrane</keyword>
<dbReference type="EMBL" id="DVHE01000027">
    <property type="protein sequence ID" value="HIR50375.1"/>
    <property type="molecule type" value="Genomic_DNA"/>
</dbReference>
<dbReference type="InterPro" id="IPR003838">
    <property type="entry name" value="ABC3_permease_C"/>
</dbReference>
<evidence type="ECO:0000313" key="10">
    <source>
        <dbReference type="Proteomes" id="UP000824239"/>
    </source>
</evidence>
<evidence type="ECO:0000256" key="4">
    <source>
        <dbReference type="ARBA" id="ARBA00022989"/>
    </source>
</evidence>
<dbReference type="GO" id="GO:0022857">
    <property type="term" value="F:transmembrane transporter activity"/>
    <property type="evidence" value="ECO:0007669"/>
    <property type="project" value="TreeGrafter"/>
</dbReference>
<dbReference type="Proteomes" id="UP000824239">
    <property type="component" value="Unassembled WGS sequence"/>
</dbReference>
<dbReference type="AlphaFoldDB" id="A0A9D1DGV3"/>
<evidence type="ECO:0000256" key="2">
    <source>
        <dbReference type="ARBA" id="ARBA00022475"/>
    </source>
</evidence>
<gene>
    <name evidence="9" type="ORF">IAA53_03685</name>
</gene>
<feature type="transmembrane region" description="Helical" evidence="7">
    <location>
        <begin position="355"/>
        <end position="381"/>
    </location>
</feature>
<dbReference type="PANTHER" id="PTHR30572">
    <property type="entry name" value="MEMBRANE COMPONENT OF TRANSPORTER-RELATED"/>
    <property type="match status" value="1"/>
</dbReference>
<feature type="transmembrane region" description="Helical" evidence="7">
    <location>
        <begin position="21"/>
        <end position="44"/>
    </location>
</feature>
<comment type="caution">
    <text evidence="9">The sequence shown here is derived from an EMBL/GenBank/DDBJ whole genome shotgun (WGS) entry which is preliminary data.</text>
</comment>
<feature type="transmembrane region" description="Helical" evidence="7">
    <location>
        <begin position="321"/>
        <end position="343"/>
    </location>
</feature>
<dbReference type="Pfam" id="PF02687">
    <property type="entry name" value="FtsX"/>
    <property type="match status" value="1"/>
</dbReference>
<dbReference type="InterPro" id="IPR050250">
    <property type="entry name" value="Macrolide_Exporter_MacB"/>
</dbReference>
<comment type="subcellular location">
    <subcellularLocation>
        <location evidence="1">Cell membrane</location>
        <topology evidence="1">Multi-pass membrane protein</topology>
    </subcellularLocation>
</comment>
<reference evidence="9" key="1">
    <citation type="submission" date="2020-10" db="EMBL/GenBank/DDBJ databases">
        <authorList>
            <person name="Gilroy R."/>
        </authorList>
    </citation>
    <scope>NUCLEOTIDE SEQUENCE</scope>
    <source>
        <strain evidence="9">ChiBcec15-4380</strain>
    </source>
</reference>
<accession>A0A9D1DGV3</accession>
<feature type="domain" description="ABC3 transporter permease C-terminal" evidence="8">
    <location>
        <begin position="280"/>
        <end position="386"/>
    </location>
</feature>
<keyword evidence="4 7" id="KW-1133">Transmembrane helix</keyword>
<evidence type="ECO:0000313" key="9">
    <source>
        <dbReference type="EMBL" id="HIR50375.1"/>
    </source>
</evidence>
<name>A0A9D1DGV3_9FIRM</name>
<keyword evidence="5 7" id="KW-0472">Membrane</keyword>
<dbReference type="GO" id="GO:0005886">
    <property type="term" value="C:plasma membrane"/>
    <property type="evidence" value="ECO:0007669"/>
    <property type="project" value="UniProtKB-SubCell"/>
</dbReference>
<proteinExistence type="inferred from homology"/>
<comment type="similarity">
    <text evidence="6">Belongs to the ABC-4 integral membrane protein family.</text>
</comment>
<evidence type="ECO:0000256" key="3">
    <source>
        <dbReference type="ARBA" id="ARBA00022692"/>
    </source>
</evidence>
<organism evidence="9 10">
    <name type="scientific">Candidatus Avoscillospira avicola</name>
    <dbReference type="NCBI Taxonomy" id="2840706"/>
    <lineage>
        <taxon>Bacteria</taxon>
        <taxon>Bacillati</taxon>
        <taxon>Bacillota</taxon>
        <taxon>Clostridia</taxon>
        <taxon>Eubacteriales</taxon>
        <taxon>Oscillospiraceae</taxon>
        <taxon>Oscillospiraceae incertae sedis</taxon>
        <taxon>Candidatus Avoscillospira</taxon>
    </lineage>
</organism>
<protein>
    <recommendedName>
        <fullName evidence="8">ABC3 transporter permease C-terminal domain-containing protein</fullName>
    </recommendedName>
</protein>
<evidence type="ECO:0000259" key="8">
    <source>
        <dbReference type="Pfam" id="PF02687"/>
    </source>
</evidence>